<name>A0A392M4F3_9FABA</name>
<protein>
    <submittedName>
        <fullName evidence="2">Ribonuclease H</fullName>
    </submittedName>
</protein>
<proteinExistence type="predicted"/>
<evidence type="ECO:0000259" key="1">
    <source>
        <dbReference type="Pfam" id="PF13456"/>
    </source>
</evidence>
<evidence type="ECO:0000313" key="3">
    <source>
        <dbReference type="Proteomes" id="UP000265520"/>
    </source>
</evidence>
<dbReference type="InterPro" id="IPR053151">
    <property type="entry name" value="RNase_H-like"/>
</dbReference>
<dbReference type="GO" id="GO:0004523">
    <property type="term" value="F:RNA-DNA hybrid ribonuclease activity"/>
    <property type="evidence" value="ECO:0007669"/>
    <property type="project" value="InterPro"/>
</dbReference>
<dbReference type="GO" id="GO:0003676">
    <property type="term" value="F:nucleic acid binding"/>
    <property type="evidence" value="ECO:0007669"/>
    <property type="project" value="InterPro"/>
</dbReference>
<gene>
    <name evidence="2" type="ORF">A2U01_0002957</name>
</gene>
<dbReference type="EMBL" id="LXQA010003286">
    <property type="protein sequence ID" value="MCH82159.1"/>
    <property type="molecule type" value="Genomic_DNA"/>
</dbReference>
<feature type="non-terminal residue" evidence="2">
    <location>
        <position position="1"/>
    </location>
</feature>
<keyword evidence="3" id="KW-1185">Reference proteome</keyword>
<dbReference type="InterPro" id="IPR044730">
    <property type="entry name" value="RNase_H-like_dom_plant"/>
</dbReference>
<accession>A0A392M4F3</accession>
<evidence type="ECO:0000313" key="2">
    <source>
        <dbReference type="EMBL" id="MCH82159.1"/>
    </source>
</evidence>
<dbReference type="Proteomes" id="UP000265520">
    <property type="component" value="Unassembled WGS sequence"/>
</dbReference>
<dbReference type="PANTHER" id="PTHR47723">
    <property type="entry name" value="OS05G0353850 PROTEIN"/>
    <property type="match status" value="1"/>
</dbReference>
<dbReference type="CDD" id="cd06222">
    <property type="entry name" value="RNase_H_like"/>
    <property type="match status" value="1"/>
</dbReference>
<dbReference type="PANTHER" id="PTHR47723:SF19">
    <property type="entry name" value="POLYNUCLEOTIDYL TRANSFERASE, RIBONUCLEASE H-LIKE SUPERFAMILY PROTEIN"/>
    <property type="match status" value="1"/>
</dbReference>
<dbReference type="Gene3D" id="3.30.420.10">
    <property type="entry name" value="Ribonuclease H-like superfamily/Ribonuclease H"/>
    <property type="match status" value="1"/>
</dbReference>
<dbReference type="Pfam" id="PF13456">
    <property type="entry name" value="RVT_3"/>
    <property type="match status" value="1"/>
</dbReference>
<organism evidence="2 3">
    <name type="scientific">Trifolium medium</name>
    <dbReference type="NCBI Taxonomy" id="97028"/>
    <lineage>
        <taxon>Eukaryota</taxon>
        <taxon>Viridiplantae</taxon>
        <taxon>Streptophyta</taxon>
        <taxon>Embryophyta</taxon>
        <taxon>Tracheophyta</taxon>
        <taxon>Spermatophyta</taxon>
        <taxon>Magnoliopsida</taxon>
        <taxon>eudicotyledons</taxon>
        <taxon>Gunneridae</taxon>
        <taxon>Pentapetalae</taxon>
        <taxon>rosids</taxon>
        <taxon>fabids</taxon>
        <taxon>Fabales</taxon>
        <taxon>Fabaceae</taxon>
        <taxon>Papilionoideae</taxon>
        <taxon>50 kb inversion clade</taxon>
        <taxon>NPAAA clade</taxon>
        <taxon>Hologalegina</taxon>
        <taxon>IRL clade</taxon>
        <taxon>Trifolieae</taxon>
        <taxon>Trifolium</taxon>
    </lineage>
</organism>
<reference evidence="2 3" key="1">
    <citation type="journal article" date="2018" name="Front. Plant Sci.">
        <title>Red Clover (Trifolium pratense) and Zigzag Clover (T. medium) - A Picture of Genomic Similarities and Differences.</title>
        <authorList>
            <person name="Dluhosova J."/>
            <person name="Istvanek J."/>
            <person name="Nedelnik J."/>
            <person name="Repkova J."/>
        </authorList>
    </citation>
    <scope>NUCLEOTIDE SEQUENCE [LARGE SCALE GENOMIC DNA]</scope>
    <source>
        <strain evidence="3">cv. 10/8</strain>
        <tissue evidence="2">Leaf</tissue>
    </source>
</reference>
<dbReference type="AlphaFoldDB" id="A0A392M4F3"/>
<dbReference type="InterPro" id="IPR002156">
    <property type="entry name" value="RNaseH_domain"/>
</dbReference>
<sequence length="114" mass="12739">EVQIVVESIVKPPAYMDRQGSITLIRWDRPPDGSYKFNVDGSYNKRNASSACGGLLKGSHGNLVQGFYCRLGQSNAHGAKMWGLIYAMRITRNLFFDHIIFETNSTLITTVVLN</sequence>
<comment type="caution">
    <text evidence="2">The sequence shown here is derived from an EMBL/GenBank/DDBJ whole genome shotgun (WGS) entry which is preliminary data.</text>
</comment>
<feature type="domain" description="RNase H type-1" evidence="1">
    <location>
        <begin position="38"/>
        <end position="111"/>
    </location>
</feature>
<dbReference type="InterPro" id="IPR036397">
    <property type="entry name" value="RNaseH_sf"/>
</dbReference>